<feature type="compositionally biased region" description="Pro residues" evidence="7">
    <location>
        <begin position="2029"/>
        <end position="2044"/>
    </location>
</feature>
<dbReference type="Proteomes" id="UP000016922">
    <property type="component" value="Unassembled WGS sequence"/>
</dbReference>
<feature type="region of interest" description="Disordered" evidence="7">
    <location>
        <begin position="255"/>
        <end position="387"/>
    </location>
</feature>
<evidence type="ECO:0000256" key="2">
    <source>
        <dbReference type="ARBA" id="ARBA00022448"/>
    </source>
</evidence>
<keyword evidence="10" id="KW-1185">Reference proteome</keyword>
<feature type="compositionally biased region" description="Basic and acidic residues" evidence="7">
    <location>
        <begin position="2071"/>
        <end position="2080"/>
    </location>
</feature>
<feature type="transmembrane region" description="Helical" evidence="8">
    <location>
        <begin position="1728"/>
        <end position="1750"/>
    </location>
</feature>
<evidence type="ECO:0000256" key="5">
    <source>
        <dbReference type="ARBA" id="ARBA00022989"/>
    </source>
</evidence>
<dbReference type="PANTHER" id="PTHR23502">
    <property type="entry name" value="MAJOR FACILITATOR SUPERFAMILY"/>
    <property type="match status" value="1"/>
</dbReference>
<feature type="transmembrane region" description="Helical" evidence="8">
    <location>
        <begin position="1808"/>
        <end position="1828"/>
    </location>
</feature>
<keyword evidence="3" id="KW-1003">Cell membrane</keyword>
<dbReference type="OMA" id="KWWGEEF"/>
<feature type="region of interest" description="Disordered" evidence="7">
    <location>
        <begin position="814"/>
        <end position="854"/>
    </location>
</feature>
<dbReference type="EMBL" id="KE145367">
    <property type="protein sequence ID" value="EPE29358.1"/>
    <property type="molecule type" value="Genomic_DNA"/>
</dbReference>
<sequence>MFNPAEGPLGGSPTPRAASAIPSTPLSTPTIRRVDGDILSRIRSLLLARNGPEIPRTPFPSDETPDRSSEDSTLNLVVTRKLAIAARREKRLSLPDSQRASTTSASPSMDIFGTQKNQDPEPPVLGFPFSSLRSSGSANDVREAFNQDVTVDVSNLTDGPSSLPGQKKPRLKLVLADKAKNKDPELVSCVEISSNIPENDAEIHEEELTCCPPCSPPESLPSKYIISDGEWPKTIEAERSDLACFLAGCPPGETNCARHPSPRRAQSTSLLDHRSRPQDLVAIGKDPTSDLDRIIAENSNRRSKKSRTDDNFSAPKSKSGGSGTSSDAFPHVTQSQRLAARKSSQPTFSTTIFTNFNLPGPKNKRPSKFREERKSAQIPPQELTGELADIKPLEMKTLPDVKPYKKEPKTDDRPIFPRKRSEVSIKPKNYTESLFSVTSKASSKRHALLKPSASEVGPADLGAPTPPVLSTIPSIGDQLDTFIPDPEPEPEADQLANTDIPGTTAIDPDRELSAKIDKTLREVGPGAVAGHLTNLQKTIELVDNVSQRVQDAKQNVQNGGANVGKRDINSPPSEANPVDAAYWGFSPAVKGAVEDAVQVAVRNAVQEAKVPHGMPKNQAAEVYRLLMADSLSHAAKNADDYLKRPSLWNSPDSSQAAQQTLTPIASTNKIDIIQRPKNAFQPGNDLETIPLDLNSIVSPENQKLGQPNPRKSFQILGSGNPPRINPDATLGGRKHSFDLLVPQERLNLQSVASSESPRARYPLAESAISALPSRKALDPLDDRSTVSNIPPGRQLARKNTVHWLRELLSSKGPYEPRLTALPPRTRRANNNSSSRARSQTVPSGNAHTANLERGQDFEAETTIVPENFTRTIDDLEQLLNEALIIAQLAAQKDDAKGMPKILEHAAKILKNGRKGLSEGYQPRRNNVRSRRTDTYSGEDSELGSMHESLRSYSVVTDSDIESDVDRYADRAPILYHDQHGRSIEIPPKKPTRKQTGRATPYRPYKERNSLSRDSVNADVPLMASDENFQKFKPTEPKASAKQSNFRRSDTKSVVTNDDLDPPEALGLLIGSGPAPEFYNPEPFRSPTSTGTARRFEPERSPRRLSPTKQQVPTIVTDDQCPIPLPHSRNLSGPCPSQGHSDDDHEAVRSRLAANEVPNKREVREHIETFRNPPIHPRESSLALNKKAEQAQNEAEGYQLRPGQTYDWQDVDQAFVQPCKLKDKRTSTLERSVPCTSSMDGSEDSSGQVDFSVGYVARGASAKAKIGSRQLQQNQYVHQAAGGSYDNRGYSRAPYDNRQDDSRQTDEYREYPSRDLNDNGGYQTGGGGAGGGGGNGGGNRGGGYPPNSDDNGGDPGEERPQAGYELRDEPDRNLPQTQKARRRKHGNSTEFVLKGKNHLSLRSNQHKGFSFAKSHKKPKIARDWQLTRKRFCATVACISTALVGILVGIYAGEVPAIQYYIVDFHHYTVLGNVFFYLGLAIPTFFCWPLPLLHGRKPYILGSMALAMPLLFPQAVAVGSIRSPYVRYWRIGLIAPRALMGFCLGFANINFKSTLTDLFGASLQSENPHQEIVDENDVRRHGGGLGVWLGLWTWSAMGSIGLGFMIGAVIINHMPPAWGFYVSIFIIACVLFLNIITPEVRRSAFRRSVAEVKNGEKVSRRLARGEVKMHMVQTGPKWWGEEFHYGIILSMRMMTQPGFLIMAVYVGWMYAQIVLIIILLGSLMSNKYKFISPLVGLSVMVVPVGAMLAIPFQKASIFSRSRSKDDTADDDTYKKQKLSWSDHMVRRAIFVLTLPFAGLAYTLSSTGPPVYFLVPILFAGLIGFLSNLAMAECHGILMETFDTSDLSPGMAGRARGSAGDKAKGKRTNYSSFPRVQSAFAITQAIGYIFSAISIGIGGSVTRQLGQQAATGVFAGILLILSILLLLVLVRIKDVQIIPDAKKDDMSRWKNARKTSAFMRAQGAEVEEPWRPIIIGNPTHHTRRVNILEMGSLTRWEEIRRKNRLVDANSLEAMHPNLVVIEDVEERFFGKKPPPPPRQMSQQPPPLQAQDDPRPSRGYQRGPSDNQGYVLNPDNDRYAHPDIQRSYSRNPEDQLMFTGNDLGDRRDSRRLPIEPPAGNDVARRRATRRE</sequence>
<feature type="compositionally biased region" description="Polar residues" evidence="7">
    <location>
        <begin position="95"/>
        <end position="107"/>
    </location>
</feature>
<feature type="transmembrane region" description="Helical" evidence="8">
    <location>
        <begin position="1430"/>
        <end position="1451"/>
    </location>
</feature>
<feature type="compositionally biased region" description="Basic and acidic residues" evidence="7">
    <location>
        <begin position="1294"/>
        <end position="1316"/>
    </location>
</feature>
<feature type="region of interest" description="Disordered" evidence="7">
    <location>
        <begin position="51"/>
        <end position="73"/>
    </location>
</feature>
<feature type="region of interest" description="Disordered" evidence="7">
    <location>
        <begin position="2025"/>
        <end position="2127"/>
    </location>
</feature>
<keyword evidence="5 8" id="KW-1133">Transmembrane helix</keyword>
<dbReference type="HOGENOM" id="CLU_232388_0_0_1"/>
<evidence type="ECO:0000313" key="9">
    <source>
        <dbReference type="EMBL" id="EPE29358.1"/>
    </source>
</evidence>
<protein>
    <submittedName>
        <fullName evidence="9">MFS general substrate transporter</fullName>
    </submittedName>
</protein>
<dbReference type="GeneID" id="19459576"/>
<dbReference type="SUPFAM" id="SSF103473">
    <property type="entry name" value="MFS general substrate transporter"/>
    <property type="match status" value="1"/>
</dbReference>
<keyword evidence="4 8" id="KW-0812">Transmembrane</keyword>
<dbReference type="InterPro" id="IPR036259">
    <property type="entry name" value="MFS_trans_sf"/>
</dbReference>
<evidence type="ECO:0000256" key="8">
    <source>
        <dbReference type="SAM" id="Phobius"/>
    </source>
</evidence>
<organism evidence="9 10">
    <name type="scientific">Glarea lozoyensis (strain ATCC 20868 / MF5171)</name>
    <dbReference type="NCBI Taxonomy" id="1116229"/>
    <lineage>
        <taxon>Eukaryota</taxon>
        <taxon>Fungi</taxon>
        <taxon>Dikarya</taxon>
        <taxon>Ascomycota</taxon>
        <taxon>Pezizomycotina</taxon>
        <taxon>Leotiomycetes</taxon>
        <taxon>Helotiales</taxon>
        <taxon>Helotiaceae</taxon>
        <taxon>Glarea</taxon>
    </lineage>
</organism>
<feature type="transmembrane region" description="Helical" evidence="8">
    <location>
        <begin position="1782"/>
        <end position="1802"/>
    </location>
</feature>
<feature type="region of interest" description="Disordered" evidence="7">
    <location>
        <begin position="1075"/>
        <end position="1146"/>
    </location>
</feature>
<feature type="region of interest" description="Disordered" evidence="7">
    <location>
        <begin position="698"/>
        <end position="725"/>
    </location>
</feature>
<dbReference type="KEGG" id="glz:GLAREA_00518"/>
<feature type="region of interest" description="Disordered" evidence="7">
    <location>
        <begin position="487"/>
        <end position="510"/>
    </location>
</feature>
<feature type="compositionally biased region" description="Basic and acidic residues" evidence="7">
    <location>
        <begin position="2099"/>
        <end position="2109"/>
    </location>
</feature>
<keyword evidence="6 8" id="KW-0472">Membrane</keyword>
<dbReference type="OrthoDB" id="10250282at2759"/>
<feature type="region of interest" description="Disordered" evidence="7">
    <location>
        <begin position="978"/>
        <end position="1061"/>
    </location>
</feature>
<dbReference type="Gene3D" id="1.20.1250.20">
    <property type="entry name" value="MFS general substrate transporter like domains"/>
    <property type="match status" value="1"/>
</dbReference>
<evidence type="ECO:0000256" key="1">
    <source>
        <dbReference type="ARBA" id="ARBA00004651"/>
    </source>
</evidence>
<feature type="region of interest" description="Disordered" evidence="7">
    <location>
        <begin position="1"/>
        <end position="30"/>
    </location>
</feature>
<feature type="transmembrane region" description="Helical" evidence="8">
    <location>
        <begin position="1498"/>
        <end position="1520"/>
    </location>
</feature>
<feature type="transmembrane region" description="Helical" evidence="8">
    <location>
        <begin position="1906"/>
        <end position="1927"/>
    </location>
</feature>
<evidence type="ECO:0000256" key="6">
    <source>
        <dbReference type="ARBA" id="ARBA00023136"/>
    </source>
</evidence>
<feature type="transmembrane region" description="Helical" evidence="8">
    <location>
        <begin position="1615"/>
        <end position="1635"/>
    </location>
</feature>
<dbReference type="GO" id="GO:0005886">
    <property type="term" value="C:plasma membrane"/>
    <property type="evidence" value="ECO:0007669"/>
    <property type="project" value="UniProtKB-SubCell"/>
</dbReference>
<feature type="compositionally biased region" description="Polar residues" evidence="7">
    <location>
        <begin position="839"/>
        <end position="848"/>
    </location>
</feature>
<accession>S3DSF9</accession>
<evidence type="ECO:0000256" key="7">
    <source>
        <dbReference type="SAM" id="MobiDB-lite"/>
    </source>
</evidence>
<feature type="transmembrane region" description="Helical" evidence="8">
    <location>
        <begin position="1587"/>
        <end position="1609"/>
    </location>
</feature>
<reference evidence="9 10" key="1">
    <citation type="journal article" date="2013" name="BMC Genomics">
        <title>Genomics-driven discovery of the pneumocandin biosynthetic gene cluster in the fungus Glarea lozoyensis.</title>
        <authorList>
            <person name="Chen L."/>
            <person name="Yue Q."/>
            <person name="Zhang X."/>
            <person name="Xiang M."/>
            <person name="Wang C."/>
            <person name="Li S."/>
            <person name="Che Y."/>
            <person name="Ortiz-Lopez F.J."/>
            <person name="Bills G.F."/>
            <person name="Liu X."/>
            <person name="An Z."/>
        </authorList>
    </citation>
    <scope>NUCLEOTIDE SEQUENCE [LARGE SCALE GENOMIC DNA]</scope>
    <source>
        <strain evidence="10">ATCC 20868 / MF5171</strain>
    </source>
</reference>
<feature type="region of interest" description="Disordered" evidence="7">
    <location>
        <begin position="89"/>
        <end position="111"/>
    </location>
</feature>
<name>S3DSF9_GLAL2</name>
<dbReference type="eggNOG" id="ENOG502RYRH">
    <property type="taxonomic scope" value="Eukaryota"/>
</dbReference>
<feature type="compositionally biased region" description="Low complexity" evidence="7">
    <location>
        <begin position="816"/>
        <end position="838"/>
    </location>
</feature>
<feature type="compositionally biased region" description="Polar residues" evidence="7">
    <location>
        <begin position="332"/>
        <end position="357"/>
    </location>
</feature>
<comment type="subcellular location">
    <subcellularLocation>
        <location evidence="1">Cell membrane</location>
        <topology evidence="1">Multi-pass membrane protein</topology>
    </subcellularLocation>
</comment>
<gene>
    <name evidence="9" type="ORF">GLAREA_00518</name>
</gene>
<feature type="transmembrane region" description="Helical" evidence="8">
    <location>
        <begin position="1697"/>
        <end position="1722"/>
    </location>
</feature>
<feature type="region of interest" description="Disordered" evidence="7">
    <location>
        <begin position="1281"/>
        <end position="1388"/>
    </location>
</feature>
<evidence type="ECO:0000256" key="3">
    <source>
        <dbReference type="ARBA" id="ARBA00022475"/>
    </source>
</evidence>
<feature type="compositionally biased region" description="Gly residues" evidence="7">
    <location>
        <begin position="1321"/>
        <end position="1343"/>
    </location>
</feature>
<keyword evidence="2" id="KW-0813">Transport</keyword>
<dbReference type="CDD" id="cd06174">
    <property type="entry name" value="MFS"/>
    <property type="match status" value="1"/>
</dbReference>
<feature type="compositionally biased region" description="Polar residues" evidence="7">
    <location>
        <begin position="698"/>
        <end position="717"/>
    </location>
</feature>
<dbReference type="GO" id="GO:0022857">
    <property type="term" value="F:transmembrane transporter activity"/>
    <property type="evidence" value="ECO:0007669"/>
    <property type="project" value="TreeGrafter"/>
</dbReference>
<feature type="region of interest" description="Disordered" evidence="7">
    <location>
        <begin position="913"/>
        <end position="944"/>
    </location>
</feature>
<proteinExistence type="predicted"/>
<evidence type="ECO:0000313" key="10">
    <source>
        <dbReference type="Proteomes" id="UP000016922"/>
    </source>
</evidence>
<feature type="compositionally biased region" description="Basic and acidic residues" evidence="7">
    <location>
        <begin position="1355"/>
        <end position="1371"/>
    </location>
</feature>
<dbReference type="PANTHER" id="PTHR23502:SF186">
    <property type="entry name" value="MAJOR FACILITATOR SUPERFAMILY (MFS) PROFILE DOMAIN-CONTAINING PROTEIN"/>
    <property type="match status" value="1"/>
</dbReference>
<dbReference type="RefSeq" id="XP_008083467.1">
    <property type="nucleotide sequence ID" value="XM_008085276.1"/>
</dbReference>
<feature type="transmembrane region" description="Helical" evidence="8">
    <location>
        <begin position="1873"/>
        <end position="1894"/>
    </location>
</feature>
<feature type="transmembrane region" description="Helical" evidence="8">
    <location>
        <begin position="1463"/>
        <end position="1486"/>
    </location>
</feature>
<feature type="compositionally biased region" description="Polar residues" evidence="7">
    <location>
        <begin position="21"/>
        <end position="30"/>
    </location>
</feature>
<evidence type="ECO:0000256" key="4">
    <source>
        <dbReference type="ARBA" id="ARBA00022692"/>
    </source>
</evidence>
<feature type="compositionally biased region" description="Polar residues" evidence="7">
    <location>
        <begin position="1040"/>
        <end position="1055"/>
    </location>
</feature>